<organism evidence="2">
    <name type="scientific">Triatoma infestans</name>
    <name type="common">Assassin bug</name>
    <dbReference type="NCBI Taxonomy" id="30076"/>
    <lineage>
        <taxon>Eukaryota</taxon>
        <taxon>Metazoa</taxon>
        <taxon>Ecdysozoa</taxon>
        <taxon>Arthropoda</taxon>
        <taxon>Hexapoda</taxon>
        <taxon>Insecta</taxon>
        <taxon>Pterygota</taxon>
        <taxon>Neoptera</taxon>
        <taxon>Paraneoptera</taxon>
        <taxon>Hemiptera</taxon>
        <taxon>Heteroptera</taxon>
        <taxon>Panheteroptera</taxon>
        <taxon>Cimicomorpha</taxon>
        <taxon>Reduviidae</taxon>
        <taxon>Triatominae</taxon>
        <taxon>Triatoma</taxon>
    </lineage>
</organism>
<dbReference type="Pfam" id="PF07699">
    <property type="entry name" value="Ephrin_rec_like"/>
    <property type="match status" value="2"/>
</dbReference>
<dbReference type="AlphaFoldDB" id="A0A170U1L2"/>
<accession>A0A170U1L2</accession>
<name>A0A170U1L2_TRIIF</name>
<reference evidence="2" key="2">
    <citation type="journal article" date="2017" name="J. Med. Entomol.">
        <title>Transcriptome Analysis of the Triatoma infestans (Hemiptera: Reduviidae) Integument.</title>
        <authorList>
            <person name="Calderon-Fernandez G.M."/>
            <person name="Moriconi D.E."/>
            <person name="Dulbecco A.B."/>
            <person name="Juarez M.P."/>
        </authorList>
    </citation>
    <scope>NUCLEOTIDE SEQUENCE</scope>
    <source>
        <strain evidence="2">Int1</strain>
        <tissue evidence="2">Integument</tissue>
    </source>
</reference>
<dbReference type="SMART" id="SM01411">
    <property type="entry name" value="Ephrin_rec_like"/>
    <property type="match status" value="2"/>
</dbReference>
<dbReference type="InterPro" id="IPR009030">
    <property type="entry name" value="Growth_fac_rcpt_cys_sf"/>
</dbReference>
<dbReference type="PANTHER" id="PTHR24046">
    <property type="entry name" value="SIGNAL PEPTIDE, CUB AND EGF-LIKE DOMAIN-CONTAINING"/>
    <property type="match status" value="1"/>
</dbReference>
<dbReference type="GO" id="GO:0007165">
    <property type="term" value="P:signal transduction"/>
    <property type="evidence" value="ECO:0007669"/>
    <property type="project" value="TreeGrafter"/>
</dbReference>
<dbReference type="PANTHER" id="PTHR24046:SF5">
    <property type="entry name" value="EGF-LIKE DOMAIN-CONTAINING PROTEIN"/>
    <property type="match status" value="1"/>
</dbReference>
<evidence type="ECO:0000259" key="1">
    <source>
        <dbReference type="Pfam" id="PF07699"/>
    </source>
</evidence>
<feature type="domain" description="Tyrosine-protein kinase ephrin type A/B receptor-like" evidence="1">
    <location>
        <begin position="6"/>
        <end position="53"/>
    </location>
</feature>
<dbReference type="InterPro" id="IPR052071">
    <property type="entry name" value="SCUB_EGF-like_domain"/>
</dbReference>
<dbReference type="SUPFAM" id="SSF57184">
    <property type="entry name" value="Growth factor receptor domain"/>
    <property type="match status" value="1"/>
</dbReference>
<dbReference type="Gene3D" id="2.10.50.10">
    <property type="entry name" value="Tumor Necrosis Factor Receptor, subunit A, domain 2"/>
    <property type="match status" value="1"/>
</dbReference>
<reference evidence="2" key="1">
    <citation type="submission" date="2016-04" db="EMBL/GenBank/DDBJ databases">
        <authorList>
            <person name="Calderon-Fernandez G.M.Sr."/>
        </authorList>
    </citation>
    <scope>NUCLEOTIDE SEQUENCE</scope>
    <source>
        <strain evidence="2">Int1</strain>
        <tissue evidence="2">Integument</tissue>
    </source>
</reference>
<sequence length="110" mass="11882">MHCPAGTFAAVKQKTCTPCPKGFYQDRDRQGSCLRCPLGTYTREEGSKSVSDCVPVCGYGTYSPTGLVPCLECPRNSYTAEPPTGGYKDCQACPANTYTYQPAAPSRRPL</sequence>
<evidence type="ECO:0000313" key="2">
    <source>
        <dbReference type="EMBL" id="JAR95519.1"/>
    </source>
</evidence>
<dbReference type="EMBL" id="GEMB01007939">
    <property type="protein sequence ID" value="JAR95519.1"/>
    <property type="molecule type" value="Transcribed_RNA"/>
</dbReference>
<dbReference type="FunFam" id="2.10.50.10:FF:000018">
    <property type="entry name" value="Sushi, von Willebrand factor type A, EGF and pentraxin domain-containing 1"/>
    <property type="match status" value="1"/>
</dbReference>
<proteinExistence type="predicted"/>
<dbReference type="InterPro" id="IPR011641">
    <property type="entry name" value="Tyr-kin_ephrin_A/B_rcpt-like"/>
</dbReference>
<dbReference type="GO" id="GO:0009986">
    <property type="term" value="C:cell surface"/>
    <property type="evidence" value="ECO:0007669"/>
    <property type="project" value="TreeGrafter"/>
</dbReference>
<feature type="domain" description="Tyrosine-protein kinase ephrin type A/B receptor-like" evidence="1">
    <location>
        <begin position="60"/>
        <end position="107"/>
    </location>
</feature>
<protein>
    <submittedName>
        <fullName evidence="2">von willebrand factor type egf and pentraxin domain-containing protein 1</fullName>
    </submittedName>
</protein>
<dbReference type="GO" id="GO:0005615">
    <property type="term" value="C:extracellular space"/>
    <property type="evidence" value="ECO:0007669"/>
    <property type="project" value="TreeGrafter"/>
</dbReference>